<evidence type="ECO:0000313" key="3">
    <source>
        <dbReference type="Proteomes" id="UP001607303"/>
    </source>
</evidence>
<sequence>MAVTTQTNEQVRPFPWQQSQSDRRTSRTENRETRRIMYSIQVIYSAPDTIFMSWLTRNKDVTYNKHRDIKFIQFPSGSGSVKSDRADQKFEEIDGAKSGFLSRI</sequence>
<dbReference type="AlphaFoldDB" id="A0ABD2B5Y8"/>
<evidence type="ECO:0000256" key="1">
    <source>
        <dbReference type="SAM" id="MobiDB-lite"/>
    </source>
</evidence>
<protein>
    <submittedName>
        <fullName evidence="2">Uncharacterized protein</fullName>
    </submittedName>
</protein>
<keyword evidence="3" id="KW-1185">Reference proteome</keyword>
<comment type="caution">
    <text evidence="2">The sequence shown here is derived from an EMBL/GenBank/DDBJ whole genome shotgun (WGS) entry which is preliminary data.</text>
</comment>
<dbReference type="Proteomes" id="UP001607303">
    <property type="component" value="Unassembled WGS sequence"/>
</dbReference>
<name>A0ABD2B5Y8_VESMC</name>
<reference evidence="2 3" key="1">
    <citation type="journal article" date="2024" name="Ann. Entomol. Soc. Am.">
        <title>Genomic analyses of the southern and eastern yellowjacket wasps (Hymenoptera: Vespidae) reveal evolutionary signatures of social life.</title>
        <authorList>
            <person name="Catto M.A."/>
            <person name="Caine P.B."/>
            <person name="Orr S.E."/>
            <person name="Hunt B.G."/>
            <person name="Goodisman M.A.D."/>
        </authorList>
    </citation>
    <scope>NUCLEOTIDE SEQUENCE [LARGE SCALE GENOMIC DNA]</scope>
    <source>
        <strain evidence="2">232</strain>
        <tissue evidence="2">Head and thorax</tissue>
    </source>
</reference>
<accession>A0ABD2B5Y8</accession>
<feature type="compositionally biased region" description="Basic and acidic residues" evidence="1">
    <location>
        <begin position="21"/>
        <end position="32"/>
    </location>
</feature>
<organism evidence="2 3">
    <name type="scientific">Vespula maculifrons</name>
    <name type="common">Eastern yellow jacket</name>
    <name type="synonym">Wasp</name>
    <dbReference type="NCBI Taxonomy" id="7453"/>
    <lineage>
        <taxon>Eukaryota</taxon>
        <taxon>Metazoa</taxon>
        <taxon>Ecdysozoa</taxon>
        <taxon>Arthropoda</taxon>
        <taxon>Hexapoda</taxon>
        <taxon>Insecta</taxon>
        <taxon>Pterygota</taxon>
        <taxon>Neoptera</taxon>
        <taxon>Endopterygota</taxon>
        <taxon>Hymenoptera</taxon>
        <taxon>Apocrita</taxon>
        <taxon>Aculeata</taxon>
        <taxon>Vespoidea</taxon>
        <taxon>Vespidae</taxon>
        <taxon>Vespinae</taxon>
        <taxon>Vespula</taxon>
    </lineage>
</organism>
<proteinExistence type="predicted"/>
<dbReference type="EMBL" id="JAYRBN010000100">
    <property type="protein sequence ID" value="KAL2728123.1"/>
    <property type="molecule type" value="Genomic_DNA"/>
</dbReference>
<evidence type="ECO:0000313" key="2">
    <source>
        <dbReference type="EMBL" id="KAL2728123.1"/>
    </source>
</evidence>
<feature type="compositionally biased region" description="Polar residues" evidence="1">
    <location>
        <begin position="1"/>
        <end position="20"/>
    </location>
</feature>
<gene>
    <name evidence="2" type="ORF">V1477_017399</name>
</gene>
<feature type="region of interest" description="Disordered" evidence="1">
    <location>
        <begin position="1"/>
        <end position="32"/>
    </location>
</feature>